<dbReference type="GO" id="GO:0008270">
    <property type="term" value="F:zinc ion binding"/>
    <property type="evidence" value="ECO:0007669"/>
    <property type="project" value="UniProtKB-UniRule"/>
</dbReference>
<dbReference type="GO" id="GO:0005886">
    <property type="term" value="C:plasma membrane"/>
    <property type="evidence" value="ECO:0007669"/>
    <property type="project" value="UniProtKB-SubCell"/>
</dbReference>
<gene>
    <name evidence="22" type="ORF">PV327_001759</name>
</gene>
<dbReference type="GO" id="GO:0043171">
    <property type="term" value="P:peptide catabolic process"/>
    <property type="evidence" value="ECO:0007669"/>
    <property type="project" value="TreeGrafter"/>
</dbReference>
<dbReference type="GO" id="GO:0070006">
    <property type="term" value="F:metalloaminopeptidase activity"/>
    <property type="evidence" value="ECO:0007669"/>
    <property type="project" value="TreeGrafter"/>
</dbReference>
<evidence type="ECO:0000256" key="18">
    <source>
        <dbReference type="RuleBase" id="RU364040"/>
    </source>
</evidence>
<dbReference type="InterPro" id="IPR001930">
    <property type="entry name" value="Peptidase_M1"/>
</dbReference>
<feature type="binding site" evidence="16">
    <location>
        <position position="354"/>
    </location>
    <ligand>
        <name>Zn(2+)</name>
        <dbReference type="ChEBI" id="CHEBI:29105"/>
        <note>catalytic</note>
    </ligand>
</feature>
<dbReference type="PANTHER" id="PTHR11533">
    <property type="entry name" value="PROTEASE M1 ZINC METALLOPROTEASE"/>
    <property type="match status" value="1"/>
</dbReference>
<evidence type="ECO:0000313" key="22">
    <source>
        <dbReference type="EMBL" id="KAK0167904.1"/>
    </source>
</evidence>
<feature type="site" description="Transition state stabilizer" evidence="17">
    <location>
        <position position="419"/>
    </location>
</feature>
<dbReference type="EC" id="3.4.11.-" evidence="18"/>
<dbReference type="PANTHER" id="PTHR11533:SF299">
    <property type="entry name" value="AMINOPEPTIDASE"/>
    <property type="match status" value="1"/>
</dbReference>
<comment type="cofactor">
    <cofactor evidence="16 18">
        <name>Zn(2+)</name>
        <dbReference type="ChEBI" id="CHEBI:29105"/>
    </cofactor>
    <text evidence="16 18">Binds 1 zinc ion per subunit.</text>
</comment>
<feature type="domain" description="Peptidase M1 membrane alanine aminopeptidase" evidence="19">
    <location>
        <begin position="258"/>
        <end position="486"/>
    </location>
</feature>
<evidence type="ECO:0000256" key="13">
    <source>
        <dbReference type="ARBA" id="ARBA00023180"/>
    </source>
</evidence>
<accession>A0AA39KNG3</accession>
<keyword evidence="5" id="KW-0336">GPI-anchor</keyword>
<keyword evidence="13" id="KW-0325">Glycoprotein</keyword>
<evidence type="ECO:0000256" key="2">
    <source>
        <dbReference type="ARBA" id="ARBA00010136"/>
    </source>
</evidence>
<dbReference type="AlphaFoldDB" id="A0AA39KNG3"/>
<dbReference type="Gene3D" id="2.60.40.1910">
    <property type="match status" value="1"/>
</dbReference>
<evidence type="ECO:0000256" key="8">
    <source>
        <dbReference type="ARBA" id="ARBA00022729"/>
    </source>
</evidence>
<keyword evidence="7 16" id="KW-0479">Metal-binding</keyword>
<dbReference type="FunFam" id="2.60.40.1910:FF:000008">
    <property type="entry name" value="Aminopeptidase"/>
    <property type="match status" value="1"/>
</dbReference>
<keyword evidence="8" id="KW-0732">Signal</keyword>
<dbReference type="InterPro" id="IPR042097">
    <property type="entry name" value="Aminopeptidase_N-like_N_sf"/>
</dbReference>
<evidence type="ECO:0000256" key="17">
    <source>
        <dbReference type="PIRSR" id="PIRSR634016-4"/>
    </source>
</evidence>
<dbReference type="InterPro" id="IPR014782">
    <property type="entry name" value="Peptidase_M1_dom"/>
</dbReference>
<name>A0AA39KNG3_MICHY</name>
<keyword evidence="11 18" id="KW-0482">Metalloprotease</keyword>
<evidence type="ECO:0000256" key="16">
    <source>
        <dbReference type="PIRSR" id="PIRSR634016-3"/>
    </source>
</evidence>
<keyword evidence="10 16" id="KW-0862">Zinc</keyword>
<protein>
    <recommendedName>
        <fullName evidence="18">Aminopeptidase</fullName>
        <ecNumber evidence="18">3.4.11.-</ecNumber>
    </recommendedName>
</protein>
<dbReference type="GO" id="GO:0006508">
    <property type="term" value="P:proteolysis"/>
    <property type="evidence" value="ECO:0007669"/>
    <property type="project" value="UniProtKB-KW"/>
</dbReference>
<proteinExistence type="inferred from homology"/>
<dbReference type="Proteomes" id="UP001168972">
    <property type="component" value="Unassembled WGS sequence"/>
</dbReference>
<evidence type="ECO:0000256" key="12">
    <source>
        <dbReference type="ARBA" id="ARBA00023136"/>
    </source>
</evidence>
<feature type="domain" description="ERAP1-like C-terminal" evidence="20">
    <location>
        <begin position="562"/>
        <end position="729"/>
    </location>
</feature>
<dbReference type="Pfam" id="PF01433">
    <property type="entry name" value="Peptidase_M1"/>
    <property type="match status" value="1"/>
</dbReference>
<dbReference type="EMBL" id="JAQQBR010001831">
    <property type="protein sequence ID" value="KAK0167904.1"/>
    <property type="molecule type" value="Genomic_DNA"/>
</dbReference>
<dbReference type="PRINTS" id="PR00756">
    <property type="entry name" value="ALADIPTASE"/>
</dbReference>
<evidence type="ECO:0000256" key="3">
    <source>
        <dbReference type="ARBA" id="ARBA00022438"/>
    </source>
</evidence>
<sequence length="790" mass="92274">MAAREFFLIFCVTTLAKQQLLESKFRLPRYTAPRLYIIEWDLNISARKFTFKGNSNITFEVLRPTATVTLHRSDKIDIDREFTEIIDEFNNTRKPIEQEWLSENEFYLIKFNSKLNIGNYTLKMKWSGRNAGTDWWNPFDGIFRIDPSSKDDNQYVVTSHFEPTGARNAFPCWDEPGMKAQFEISIIHHSNYTALSNMPVEIRKEFPDDKILTKFQRSPKMSSYLPCIAVSNYKKIENSHGNITMYANQHDLELVKHALEISEKIIPAMEQYTDIPYTLPKLDQIAVRKFPSMAMEHWGLVTYIDMGVMFKNSTLIPNTVVEDRVAFLVAHELAHQWFGNLVSPIWWEDIWLNEAFAAYYQYKAADMIFPDWNVMDFFAAEIVNGESFSEASTGELSTPIKWNPTDKTMIDKTFSSVTYSKGSAILHMMEHIIGEEIFRKGIQRYLKKHQFSAVTTDDLWTNLQVVYNENNGDERLLNIKETMDPWLEQKGYPILTVSRDYNTGLTNVSQKMARLYDVDNKWTIPLTYATESNPNFTSTAPMMWINESEVNVTIPNIDKDDWIILNIQQRGFYQVKYDYENWRKIVDYLNSDKYDNIHPVNRAQLLRDVIKLYKKDPKNINNRELLGNVTAYLHRETNLLPWMQSRDILKKFMVLVQNTPEEEIFTKYYLHLINKVMDYVGFNSQNENNHEAMRTQRYLASTACQLGHVGCQGPAKNYFDAYLNNPKENLLLCKTPSMENSLMADRVIGKERMRKNSTGTKRNEEAEALACMETNLIFCLPPPTQTYHRN</sequence>
<dbReference type="GO" id="GO:0005615">
    <property type="term" value="C:extracellular space"/>
    <property type="evidence" value="ECO:0007669"/>
    <property type="project" value="TreeGrafter"/>
</dbReference>
<evidence type="ECO:0000256" key="5">
    <source>
        <dbReference type="ARBA" id="ARBA00022622"/>
    </source>
</evidence>
<evidence type="ECO:0000256" key="4">
    <source>
        <dbReference type="ARBA" id="ARBA00022475"/>
    </source>
</evidence>
<evidence type="ECO:0000256" key="11">
    <source>
        <dbReference type="ARBA" id="ARBA00023049"/>
    </source>
</evidence>
<dbReference type="SUPFAM" id="SSF55486">
    <property type="entry name" value="Metalloproteases ('zincins'), catalytic domain"/>
    <property type="match status" value="1"/>
</dbReference>
<evidence type="ECO:0000259" key="19">
    <source>
        <dbReference type="Pfam" id="PF01433"/>
    </source>
</evidence>
<feature type="domain" description="Aminopeptidase N-like N-terminal" evidence="21">
    <location>
        <begin position="39"/>
        <end position="225"/>
    </location>
</feature>
<evidence type="ECO:0000256" key="7">
    <source>
        <dbReference type="ARBA" id="ARBA00022723"/>
    </source>
</evidence>
<reference evidence="22" key="2">
    <citation type="submission" date="2023-03" db="EMBL/GenBank/DDBJ databases">
        <authorList>
            <person name="Inwood S.N."/>
            <person name="Skelly J.G."/>
            <person name="Guhlin J."/>
            <person name="Harrop T.W.R."/>
            <person name="Goldson S.G."/>
            <person name="Dearden P.K."/>
        </authorList>
    </citation>
    <scope>NUCLEOTIDE SEQUENCE</scope>
    <source>
        <strain evidence="22">Lincoln</strain>
        <tissue evidence="22">Whole body</tissue>
    </source>
</reference>
<comment type="similarity">
    <text evidence="2 18">Belongs to the peptidase M1 family.</text>
</comment>
<organism evidence="22 23">
    <name type="scientific">Microctonus hyperodae</name>
    <name type="common">Parasitoid wasp</name>
    <dbReference type="NCBI Taxonomy" id="165561"/>
    <lineage>
        <taxon>Eukaryota</taxon>
        <taxon>Metazoa</taxon>
        <taxon>Ecdysozoa</taxon>
        <taxon>Arthropoda</taxon>
        <taxon>Hexapoda</taxon>
        <taxon>Insecta</taxon>
        <taxon>Pterygota</taxon>
        <taxon>Neoptera</taxon>
        <taxon>Endopterygota</taxon>
        <taxon>Hymenoptera</taxon>
        <taxon>Apocrita</taxon>
        <taxon>Ichneumonoidea</taxon>
        <taxon>Braconidae</taxon>
        <taxon>Euphorinae</taxon>
        <taxon>Microctonus</taxon>
    </lineage>
</organism>
<dbReference type="InterPro" id="IPR050344">
    <property type="entry name" value="Peptidase_M1_aminopeptidases"/>
</dbReference>
<evidence type="ECO:0000256" key="10">
    <source>
        <dbReference type="ARBA" id="ARBA00022833"/>
    </source>
</evidence>
<dbReference type="Pfam" id="PF11838">
    <property type="entry name" value="ERAP1_C"/>
    <property type="match status" value="1"/>
</dbReference>
<dbReference type="GO" id="GO:0005737">
    <property type="term" value="C:cytoplasm"/>
    <property type="evidence" value="ECO:0007669"/>
    <property type="project" value="TreeGrafter"/>
</dbReference>
<dbReference type="InterPro" id="IPR027268">
    <property type="entry name" value="Peptidase_M4/M1_CTD_sf"/>
</dbReference>
<dbReference type="Pfam" id="PF17900">
    <property type="entry name" value="Peptidase_M1_N"/>
    <property type="match status" value="1"/>
</dbReference>
<evidence type="ECO:0000256" key="1">
    <source>
        <dbReference type="ARBA" id="ARBA00004609"/>
    </source>
</evidence>
<feature type="active site" description="Proton acceptor" evidence="15">
    <location>
        <position position="332"/>
    </location>
</feature>
<keyword evidence="6 18" id="KW-0645">Protease</keyword>
<dbReference type="SUPFAM" id="SSF63737">
    <property type="entry name" value="Leukotriene A4 hydrolase N-terminal domain"/>
    <property type="match status" value="1"/>
</dbReference>
<feature type="binding site" evidence="16">
    <location>
        <position position="335"/>
    </location>
    <ligand>
        <name>Zn(2+)</name>
        <dbReference type="ChEBI" id="CHEBI:29105"/>
        <note>catalytic</note>
    </ligand>
</feature>
<keyword evidence="23" id="KW-1185">Reference proteome</keyword>
<dbReference type="InterPro" id="IPR034016">
    <property type="entry name" value="M1_APN-typ"/>
</dbReference>
<keyword evidence="4" id="KW-1003">Cell membrane</keyword>
<reference evidence="22" key="1">
    <citation type="journal article" date="2023" name="bioRxiv">
        <title>Scaffold-level genome assemblies of two parasitoid biocontrol wasps reveal the parthenogenesis mechanism and an associated novel virus.</title>
        <authorList>
            <person name="Inwood S."/>
            <person name="Skelly J."/>
            <person name="Guhlin J."/>
            <person name="Harrop T."/>
            <person name="Goldson S."/>
            <person name="Dearden P."/>
        </authorList>
    </citation>
    <scope>NUCLEOTIDE SEQUENCE</scope>
    <source>
        <strain evidence="22">Lincoln</strain>
        <tissue evidence="22">Whole body</tissue>
    </source>
</reference>
<dbReference type="Gene3D" id="2.60.40.1730">
    <property type="entry name" value="tricorn interacting facor f3 domain"/>
    <property type="match status" value="1"/>
</dbReference>
<evidence type="ECO:0000313" key="23">
    <source>
        <dbReference type="Proteomes" id="UP001168972"/>
    </source>
</evidence>
<dbReference type="FunFam" id="1.10.390.10:FF:000013">
    <property type="entry name" value="Aminopeptidase N"/>
    <property type="match status" value="1"/>
</dbReference>
<keyword evidence="14" id="KW-0449">Lipoprotein</keyword>
<dbReference type="GO" id="GO:0098552">
    <property type="term" value="C:side of membrane"/>
    <property type="evidence" value="ECO:0007669"/>
    <property type="project" value="UniProtKB-KW"/>
</dbReference>
<evidence type="ECO:0000259" key="20">
    <source>
        <dbReference type="Pfam" id="PF11838"/>
    </source>
</evidence>
<dbReference type="InterPro" id="IPR045357">
    <property type="entry name" value="Aminopeptidase_N-like_N"/>
</dbReference>
<keyword evidence="12" id="KW-0472">Membrane</keyword>
<evidence type="ECO:0000256" key="15">
    <source>
        <dbReference type="PIRSR" id="PIRSR634016-1"/>
    </source>
</evidence>
<dbReference type="Gene3D" id="1.10.390.10">
    <property type="entry name" value="Neutral Protease Domain 2"/>
    <property type="match status" value="1"/>
</dbReference>
<feature type="binding site" evidence="16">
    <location>
        <position position="331"/>
    </location>
    <ligand>
        <name>Zn(2+)</name>
        <dbReference type="ChEBI" id="CHEBI:29105"/>
        <note>catalytic</note>
    </ligand>
</feature>
<dbReference type="CDD" id="cd09601">
    <property type="entry name" value="M1_APN-Q_like"/>
    <property type="match status" value="1"/>
</dbReference>
<evidence type="ECO:0000256" key="6">
    <source>
        <dbReference type="ARBA" id="ARBA00022670"/>
    </source>
</evidence>
<evidence type="ECO:0000256" key="14">
    <source>
        <dbReference type="ARBA" id="ARBA00023288"/>
    </source>
</evidence>
<evidence type="ECO:0000259" key="21">
    <source>
        <dbReference type="Pfam" id="PF17900"/>
    </source>
</evidence>
<evidence type="ECO:0000256" key="9">
    <source>
        <dbReference type="ARBA" id="ARBA00022801"/>
    </source>
</evidence>
<keyword evidence="9 18" id="KW-0378">Hydrolase</keyword>
<keyword evidence="3 18" id="KW-0031">Aminopeptidase</keyword>
<dbReference type="GO" id="GO:0042277">
    <property type="term" value="F:peptide binding"/>
    <property type="evidence" value="ECO:0007669"/>
    <property type="project" value="TreeGrafter"/>
</dbReference>
<comment type="subcellular location">
    <subcellularLocation>
        <location evidence="1">Cell membrane</location>
        <topology evidence="1">Lipid-anchor</topology>
        <topology evidence="1">GPI-anchor</topology>
    </subcellularLocation>
</comment>
<dbReference type="Gene3D" id="1.25.50.20">
    <property type="match status" value="1"/>
</dbReference>
<comment type="caution">
    <text evidence="22">The sequence shown here is derived from an EMBL/GenBank/DDBJ whole genome shotgun (WGS) entry which is preliminary data.</text>
</comment>
<dbReference type="InterPro" id="IPR024571">
    <property type="entry name" value="ERAP1-like_C_dom"/>
</dbReference>